<feature type="compositionally biased region" description="Basic and acidic residues" evidence="1">
    <location>
        <begin position="93"/>
        <end position="110"/>
    </location>
</feature>
<dbReference type="OrthoDB" id="3176171at2759"/>
<feature type="region of interest" description="Disordered" evidence="1">
    <location>
        <begin position="27"/>
        <end position="60"/>
    </location>
</feature>
<evidence type="ECO:0000313" key="3">
    <source>
        <dbReference type="Proteomes" id="UP000288216"/>
    </source>
</evidence>
<dbReference type="EMBL" id="BFAA01007824">
    <property type="protein sequence ID" value="GCB62676.1"/>
    <property type="molecule type" value="Genomic_DNA"/>
</dbReference>
<dbReference type="AlphaFoldDB" id="A0A401NP84"/>
<sequence>MKPLPTLTPPPIRLVGPLLLQKQSLINLKERSRSRQSNTPSEAGSSKSEFYTVNRQQSPGKLQEIVTGTKSISVIAAKRRSRANVADSALASMREKERNVASTHSVEENARSQGQADAKKNTLNIEMKSVMNLDNLATDLGVNAFRNKQEFNSSPPLSPRESYTKMKGLKKAEQREDSTERNARKKQSRSFEVNSQGLPKLRPNPSRPHNLKSISDHRFSVAPRLFQNSNLNLQPKVMPASIANLPSANVPPATKIKFPLSYHSGESQLQKIEVGNTTPSTIHQRNAEGSKGLILHKRVRGLSDGSNTQQLRAHVGNFKKGNNLALRTQRMTGANPHIRADGKYKK</sequence>
<dbReference type="STRING" id="75743.A0A401NP84"/>
<proteinExistence type="predicted"/>
<feature type="compositionally biased region" description="Polar residues" evidence="1">
    <location>
        <begin position="35"/>
        <end position="60"/>
    </location>
</feature>
<feature type="region of interest" description="Disordered" evidence="1">
    <location>
        <begin position="147"/>
        <end position="212"/>
    </location>
</feature>
<gene>
    <name evidence="2" type="ORF">scyTo_0014527</name>
</gene>
<evidence type="ECO:0000313" key="2">
    <source>
        <dbReference type="EMBL" id="GCB62676.1"/>
    </source>
</evidence>
<comment type="caution">
    <text evidence="2">The sequence shown here is derived from an EMBL/GenBank/DDBJ whole genome shotgun (WGS) entry which is preliminary data.</text>
</comment>
<dbReference type="Proteomes" id="UP000288216">
    <property type="component" value="Unassembled WGS sequence"/>
</dbReference>
<feature type="region of interest" description="Disordered" evidence="1">
    <location>
        <begin position="83"/>
        <end position="119"/>
    </location>
</feature>
<keyword evidence="3" id="KW-1185">Reference proteome</keyword>
<organism evidence="2 3">
    <name type="scientific">Scyliorhinus torazame</name>
    <name type="common">Cloudy catshark</name>
    <name type="synonym">Catulus torazame</name>
    <dbReference type="NCBI Taxonomy" id="75743"/>
    <lineage>
        <taxon>Eukaryota</taxon>
        <taxon>Metazoa</taxon>
        <taxon>Chordata</taxon>
        <taxon>Craniata</taxon>
        <taxon>Vertebrata</taxon>
        <taxon>Chondrichthyes</taxon>
        <taxon>Elasmobranchii</taxon>
        <taxon>Galeomorphii</taxon>
        <taxon>Galeoidea</taxon>
        <taxon>Carcharhiniformes</taxon>
        <taxon>Scyliorhinidae</taxon>
        <taxon>Scyliorhinus</taxon>
    </lineage>
</organism>
<reference evidence="2 3" key="1">
    <citation type="journal article" date="2018" name="Nat. Ecol. Evol.">
        <title>Shark genomes provide insights into elasmobranch evolution and the origin of vertebrates.</title>
        <authorList>
            <person name="Hara Y"/>
            <person name="Yamaguchi K"/>
            <person name="Onimaru K"/>
            <person name="Kadota M"/>
            <person name="Koyanagi M"/>
            <person name="Keeley SD"/>
            <person name="Tatsumi K"/>
            <person name="Tanaka K"/>
            <person name="Motone F"/>
            <person name="Kageyama Y"/>
            <person name="Nozu R"/>
            <person name="Adachi N"/>
            <person name="Nishimura O"/>
            <person name="Nakagawa R"/>
            <person name="Tanegashima C"/>
            <person name="Kiyatake I"/>
            <person name="Matsumoto R"/>
            <person name="Murakumo K"/>
            <person name="Nishida K"/>
            <person name="Terakita A"/>
            <person name="Kuratani S"/>
            <person name="Sato K"/>
            <person name="Hyodo S Kuraku.S."/>
        </authorList>
    </citation>
    <scope>NUCLEOTIDE SEQUENCE [LARGE SCALE GENOMIC DNA]</scope>
</reference>
<evidence type="ECO:0000256" key="1">
    <source>
        <dbReference type="SAM" id="MobiDB-lite"/>
    </source>
</evidence>
<protein>
    <submittedName>
        <fullName evidence="2">Uncharacterized protein</fullName>
    </submittedName>
</protein>
<accession>A0A401NP84</accession>
<dbReference type="OMA" id="HQRNAEG"/>
<name>A0A401NP84_SCYTO</name>
<feature type="compositionally biased region" description="Basic and acidic residues" evidence="1">
    <location>
        <begin position="170"/>
        <end position="182"/>
    </location>
</feature>